<dbReference type="GO" id="GO:0071555">
    <property type="term" value="P:cell wall organization"/>
    <property type="evidence" value="ECO:0007669"/>
    <property type="project" value="UniProtKB-KW"/>
</dbReference>
<protein>
    <recommendedName>
        <fullName evidence="4 14">Undecaprenyl-diphosphatase</fullName>
        <ecNumber evidence="3 14">3.6.1.27</ecNumber>
    </recommendedName>
    <alternativeName>
        <fullName evidence="12 14">Bacitracin resistance protein</fullName>
    </alternativeName>
    <alternativeName>
        <fullName evidence="11 14">Undecaprenyl pyrophosphate phosphatase</fullName>
    </alternativeName>
</protein>
<keyword evidence="16" id="KW-1185">Reference proteome</keyword>
<dbReference type="GO" id="GO:0046677">
    <property type="term" value="P:response to antibiotic"/>
    <property type="evidence" value="ECO:0007669"/>
    <property type="project" value="UniProtKB-UniRule"/>
</dbReference>
<dbReference type="PANTHER" id="PTHR30622">
    <property type="entry name" value="UNDECAPRENYL-DIPHOSPHATASE"/>
    <property type="match status" value="1"/>
</dbReference>
<feature type="transmembrane region" description="Helical" evidence="14">
    <location>
        <begin position="119"/>
        <end position="138"/>
    </location>
</feature>
<dbReference type="HOGENOM" id="CLU_060296_1_2_0"/>
<evidence type="ECO:0000313" key="15">
    <source>
        <dbReference type="EMBL" id="CAO80913.1"/>
    </source>
</evidence>
<keyword evidence="14" id="KW-0573">Peptidoglycan synthesis</keyword>
<comment type="subcellular location">
    <subcellularLocation>
        <location evidence="1 14">Cell membrane</location>
        <topology evidence="1 14">Multi-pass membrane protein</topology>
    </subcellularLocation>
</comment>
<evidence type="ECO:0000256" key="1">
    <source>
        <dbReference type="ARBA" id="ARBA00004651"/>
    </source>
</evidence>
<feature type="transmembrane region" description="Helical" evidence="14">
    <location>
        <begin position="218"/>
        <end position="240"/>
    </location>
</feature>
<dbReference type="STRING" id="459349.CLOAM1041"/>
<dbReference type="PANTHER" id="PTHR30622:SF2">
    <property type="entry name" value="UNDECAPRENYL-DIPHOSPHATASE"/>
    <property type="match status" value="1"/>
</dbReference>
<comment type="function">
    <text evidence="14">Catalyzes the dephosphorylation of undecaprenyl diphosphate (UPP). Confers resistance to bacitracin.</text>
</comment>
<keyword evidence="9 14" id="KW-0472">Membrane</keyword>
<keyword evidence="14" id="KW-0133">Cell shape</keyword>
<feature type="transmembrane region" description="Helical" evidence="14">
    <location>
        <begin position="150"/>
        <end position="168"/>
    </location>
</feature>
<feature type="transmembrane region" description="Helical" evidence="14">
    <location>
        <begin position="89"/>
        <end position="107"/>
    </location>
</feature>
<dbReference type="GO" id="GO:0008360">
    <property type="term" value="P:regulation of cell shape"/>
    <property type="evidence" value="ECO:0007669"/>
    <property type="project" value="UniProtKB-KW"/>
</dbReference>
<dbReference type="eggNOG" id="COG1968">
    <property type="taxonomic scope" value="Bacteria"/>
</dbReference>
<comment type="miscellaneous">
    <text evidence="14">Bacitracin is thought to be involved in the inhibition of peptidoglycan synthesis by sequestering undecaprenyl diphosphate, thereby reducing the pool of lipid carrier available.</text>
</comment>
<organism evidence="15 16">
    <name type="scientific">Cloacimonas acidaminovorans (strain Evry)</name>
    <dbReference type="NCBI Taxonomy" id="459349"/>
    <lineage>
        <taxon>Bacteria</taxon>
        <taxon>Pseudomonadati</taxon>
        <taxon>Candidatus Cloacimonadota</taxon>
        <taxon>Candidatus Cloacimonadia</taxon>
        <taxon>Candidatus Cloacimonadales</taxon>
        <taxon>Candidatus Cloacimonadaceae</taxon>
        <taxon>Candidatus Cloacimonas</taxon>
    </lineage>
</organism>
<comment type="catalytic activity">
    <reaction evidence="13 14">
        <text>di-trans,octa-cis-undecaprenyl diphosphate + H2O = di-trans,octa-cis-undecaprenyl phosphate + phosphate + H(+)</text>
        <dbReference type="Rhea" id="RHEA:28094"/>
        <dbReference type="ChEBI" id="CHEBI:15377"/>
        <dbReference type="ChEBI" id="CHEBI:15378"/>
        <dbReference type="ChEBI" id="CHEBI:43474"/>
        <dbReference type="ChEBI" id="CHEBI:58405"/>
        <dbReference type="ChEBI" id="CHEBI:60392"/>
        <dbReference type="EC" id="3.6.1.27"/>
    </reaction>
</comment>
<evidence type="ECO:0000256" key="5">
    <source>
        <dbReference type="ARBA" id="ARBA00022475"/>
    </source>
</evidence>
<dbReference type="RefSeq" id="WP_015424771.1">
    <property type="nucleotide sequence ID" value="NC_020449.1"/>
</dbReference>
<keyword evidence="6 14" id="KW-0812">Transmembrane</keyword>
<evidence type="ECO:0000256" key="3">
    <source>
        <dbReference type="ARBA" id="ARBA00012374"/>
    </source>
</evidence>
<accession>B0VJQ5</accession>
<proteinExistence type="inferred from homology"/>
<evidence type="ECO:0000256" key="14">
    <source>
        <dbReference type="HAMAP-Rule" id="MF_01006"/>
    </source>
</evidence>
<dbReference type="GO" id="GO:0009252">
    <property type="term" value="P:peptidoglycan biosynthetic process"/>
    <property type="evidence" value="ECO:0007669"/>
    <property type="project" value="UniProtKB-KW"/>
</dbReference>
<dbReference type="EC" id="3.6.1.27" evidence="3 14"/>
<sequence>MSLIQVILMGILQGLTEFIPVSSSGHLVLAQHFFGIGDNENIVFELFMHLGTLLAVLVFFRKTLWELIKSLFSWGNTVNREQHRKNRTLVYYLIISTLATGVIYILFGDFMEAVFNMPMLVAIFLLVTGVIVFVSDYFKDKGIPACNIGFLQAVLIGIGQGVAILPGISRSGTTIACSLATGMKRKDAAQYSFLLSIPAILAGNLSQYKAFANLKPQLLINYLAGFVCSFLVGYLVIAFLIRLIEVSRLKYFAVYCWLIGLLSIVLIILGF</sequence>
<evidence type="ECO:0000256" key="2">
    <source>
        <dbReference type="ARBA" id="ARBA00010621"/>
    </source>
</evidence>
<evidence type="ECO:0000313" key="16">
    <source>
        <dbReference type="Proteomes" id="UP000002019"/>
    </source>
</evidence>
<evidence type="ECO:0000256" key="11">
    <source>
        <dbReference type="ARBA" id="ARBA00032707"/>
    </source>
</evidence>
<keyword evidence="5 14" id="KW-1003">Cell membrane</keyword>
<dbReference type="Pfam" id="PF02673">
    <property type="entry name" value="BacA"/>
    <property type="match status" value="1"/>
</dbReference>
<dbReference type="OrthoDB" id="9808289at2"/>
<evidence type="ECO:0000256" key="7">
    <source>
        <dbReference type="ARBA" id="ARBA00022801"/>
    </source>
</evidence>
<name>B0VJQ5_CLOAI</name>
<evidence type="ECO:0000256" key="12">
    <source>
        <dbReference type="ARBA" id="ARBA00032932"/>
    </source>
</evidence>
<feature type="transmembrane region" description="Helical" evidence="14">
    <location>
        <begin position="252"/>
        <end position="270"/>
    </location>
</feature>
<dbReference type="HAMAP" id="MF_01006">
    <property type="entry name" value="Undec_diphosphatase"/>
    <property type="match status" value="1"/>
</dbReference>
<evidence type="ECO:0000256" key="6">
    <source>
        <dbReference type="ARBA" id="ARBA00022692"/>
    </source>
</evidence>
<dbReference type="AlphaFoldDB" id="B0VJQ5"/>
<keyword evidence="10 14" id="KW-0046">Antibiotic resistance</keyword>
<feature type="transmembrane region" description="Helical" evidence="14">
    <location>
        <begin position="188"/>
        <end position="206"/>
    </location>
</feature>
<evidence type="ECO:0000256" key="10">
    <source>
        <dbReference type="ARBA" id="ARBA00023251"/>
    </source>
</evidence>
<feature type="transmembrane region" description="Helical" evidence="14">
    <location>
        <begin position="46"/>
        <end position="68"/>
    </location>
</feature>
<evidence type="ECO:0000256" key="4">
    <source>
        <dbReference type="ARBA" id="ARBA00021581"/>
    </source>
</evidence>
<reference evidence="15 16" key="1">
    <citation type="journal article" date="2008" name="J. Bacteriol.">
        <title>'Candidatus Cloacamonas acidaminovorans': genome sequence reconstruction provides a first glimpse of a new bacterial division.</title>
        <authorList>
            <person name="Pelletier E."/>
            <person name="Kreimeyer A."/>
            <person name="Bocs S."/>
            <person name="Rouy Z."/>
            <person name="Gyapay G."/>
            <person name="Chouari R."/>
            <person name="Riviere D."/>
            <person name="Ganesan A."/>
            <person name="Daegelen P."/>
            <person name="Sghir A."/>
            <person name="Cohen G.N."/>
            <person name="Medigue C."/>
            <person name="Weissenbach J."/>
            <person name="Le Paslier D."/>
        </authorList>
    </citation>
    <scope>NUCLEOTIDE SEQUENCE [LARGE SCALE GENOMIC DNA]</scope>
    <source>
        <strain evidence="16">Evry</strain>
    </source>
</reference>
<dbReference type="GO" id="GO:0005886">
    <property type="term" value="C:plasma membrane"/>
    <property type="evidence" value="ECO:0007669"/>
    <property type="project" value="UniProtKB-SubCell"/>
</dbReference>
<gene>
    <name evidence="14" type="primary">uppP</name>
    <name evidence="15" type="ordered locus">CLOAM1041</name>
</gene>
<dbReference type="InterPro" id="IPR003824">
    <property type="entry name" value="UppP"/>
</dbReference>
<dbReference type="KEGG" id="caci:CLOAM1041"/>
<dbReference type="Proteomes" id="UP000002019">
    <property type="component" value="Chromosome"/>
</dbReference>
<keyword evidence="14" id="KW-0961">Cell wall biogenesis/degradation</keyword>
<dbReference type="GO" id="GO:0050380">
    <property type="term" value="F:undecaprenyl-diphosphatase activity"/>
    <property type="evidence" value="ECO:0007669"/>
    <property type="project" value="UniProtKB-UniRule"/>
</dbReference>
<keyword evidence="7 14" id="KW-0378">Hydrolase</keyword>
<keyword evidence="8 14" id="KW-1133">Transmembrane helix</keyword>
<evidence type="ECO:0000256" key="13">
    <source>
        <dbReference type="ARBA" id="ARBA00047594"/>
    </source>
</evidence>
<comment type="similarity">
    <text evidence="2 14">Belongs to the UppP family.</text>
</comment>
<evidence type="ECO:0000256" key="9">
    <source>
        <dbReference type="ARBA" id="ARBA00023136"/>
    </source>
</evidence>
<dbReference type="EMBL" id="CU466930">
    <property type="protein sequence ID" value="CAO80913.1"/>
    <property type="molecule type" value="Genomic_DNA"/>
</dbReference>
<evidence type="ECO:0000256" key="8">
    <source>
        <dbReference type="ARBA" id="ARBA00022989"/>
    </source>
</evidence>